<dbReference type="EC" id="2.1.1.282" evidence="7"/>
<reference evidence="9" key="1">
    <citation type="submission" date="2021-01" db="EMBL/GenBank/DDBJ databases">
        <title>Active Sulfur Cycling in an Early Earth Analoge.</title>
        <authorList>
            <person name="Hahn C.R."/>
            <person name="Youssef N.H."/>
            <person name="Elshahed M."/>
        </authorList>
    </citation>
    <scope>NUCLEOTIDE SEQUENCE</scope>
    <source>
        <strain evidence="9">Zod_Metabat.1151</strain>
    </source>
</reference>
<dbReference type="GO" id="GO:0030488">
    <property type="term" value="P:tRNA methylation"/>
    <property type="evidence" value="ECO:0007669"/>
    <property type="project" value="InterPro"/>
</dbReference>
<evidence type="ECO:0000256" key="1">
    <source>
        <dbReference type="ARBA" id="ARBA00008569"/>
    </source>
</evidence>
<dbReference type="PANTHER" id="PTHR48418:SF1">
    <property type="entry name" value="TRNA WYBUTOSINE-SYNTHESIZING PROTEIN 3"/>
    <property type="match status" value="1"/>
</dbReference>
<dbReference type="SUPFAM" id="SSF111278">
    <property type="entry name" value="SSo0622-like"/>
    <property type="match status" value="1"/>
</dbReference>
<feature type="domain" description="tRNA wybutosine-synthesizing protein" evidence="8">
    <location>
        <begin position="22"/>
        <end position="197"/>
    </location>
</feature>
<dbReference type="PANTHER" id="PTHR48418">
    <property type="entry name" value="TRNA WYBUTOSINE-SYNTHESIZING PROTEIN 3"/>
    <property type="match status" value="1"/>
</dbReference>
<dbReference type="GO" id="GO:0008175">
    <property type="term" value="F:tRNA methyltransferase activity"/>
    <property type="evidence" value="ECO:0007669"/>
    <property type="project" value="InterPro"/>
</dbReference>
<keyword evidence="4 7" id="KW-0949">S-adenosyl-L-methionine</keyword>
<comment type="catalytic activity">
    <reaction evidence="7">
        <text>4-demethyl-7-[(3S)-3-amino-3-carboxypropyl]wyosine(37) in tRNA(Phe) + S-adenosyl-L-methionine = 7-[(3S)-3-amino-3-carboxypropyl]wyosine(37) in tRNA(Phe) + S-adenosyl-L-homocysteine + H(+)</text>
        <dbReference type="Rhea" id="RHEA:36635"/>
        <dbReference type="Rhea" id="RHEA-COMP:10378"/>
        <dbReference type="Rhea" id="RHEA-COMP:10379"/>
        <dbReference type="ChEBI" id="CHEBI:15378"/>
        <dbReference type="ChEBI" id="CHEBI:57856"/>
        <dbReference type="ChEBI" id="CHEBI:59789"/>
        <dbReference type="ChEBI" id="CHEBI:73543"/>
        <dbReference type="ChEBI" id="CHEBI:73550"/>
        <dbReference type="EC" id="2.1.1.282"/>
    </reaction>
</comment>
<dbReference type="AlphaFoldDB" id="A0A939C4J6"/>
<protein>
    <recommendedName>
        <fullName evidence="6 7">tRNA(Phe) 7-((3-amino-3-carboxypropyl)-4-demethylwyosine(37)-N(4))-methyltransferase</fullName>
        <ecNumber evidence="7">2.1.1.282</ecNumber>
    </recommendedName>
    <alternativeName>
        <fullName evidence="7">tRNA wyosine derivatives biosynthesis protein Taw3</fullName>
    </alternativeName>
</protein>
<dbReference type="Proteomes" id="UP000809243">
    <property type="component" value="Unassembled WGS sequence"/>
</dbReference>
<keyword evidence="5 7" id="KW-0819">tRNA processing</keyword>
<keyword evidence="3 7" id="KW-0808">Transferase</keyword>
<dbReference type="HAMAP" id="MF_00266">
    <property type="entry name" value="TYW3_archaea"/>
    <property type="match status" value="1"/>
</dbReference>
<evidence type="ECO:0000256" key="4">
    <source>
        <dbReference type="ARBA" id="ARBA00022691"/>
    </source>
</evidence>
<dbReference type="GO" id="GO:0031591">
    <property type="term" value="P:wybutosine biosynthetic process"/>
    <property type="evidence" value="ECO:0007669"/>
    <property type="project" value="InterPro"/>
</dbReference>
<dbReference type="InterPro" id="IPR022908">
    <property type="entry name" value="Taw3"/>
</dbReference>
<gene>
    <name evidence="7" type="primary">taw3</name>
    <name evidence="9" type="ORF">JW744_02310</name>
</gene>
<evidence type="ECO:0000313" key="9">
    <source>
        <dbReference type="EMBL" id="MBN2067276.1"/>
    </source>
</evidence>
<comment type="similarity">
    <text evidence="1 7">Belongs to the TYW3 family.</text>
</comment>
<keyword evidence="2 7" id="KW-0489">Methyltransferase</keyword>
<comment type="function">
    <text evidence="7">S-adenosyl-L-methionine-dependent methyltransferase that acts as a component of the wyosine derivatives biosynthesis pathway. Probably methylates N-4 position of wybutosine-86 to produce wybutosine-72.</text>
</comment>
<dbReference type="Gene3D" id="3.30.1960.10">
    <property type="entry name" value="tRNA wybutosine-synthesizing-like"/>
    <property type="match status" value="1"/>
</dbReference>
<comment type="caution">
    <text evidence="9">The sequence shown here is derived from an EMBL/GenBank/DDBJ whole genome shotgun (WGS) entry which is preliminary data.</text>
</comment>
<proteinExistence type="inferred from homology"/>
<dbReference type="InterPro" id="IPR036602">
    <property type="entry name" value="tRNA_yW-synthesising-like_sf"/>
</dbReference>
<dbReference type="Pfam" id="PF02676">
    <property type="entry name" value="TYW3"/>
    <property type="match status" value="1"/>
</dbReference>
<evidence type="ECO:0000256" key="3">
    <source>
        <dbReference type="ARBA" id="ARBA00022679"/>
    </source>
</evidence>
<organism evidence="9 10">
    <name type="scientific">Candidatus Iainarchaeum sp</name>
    <dbReference type="NCBI Taxonomy" id="3101447"/>
    <lineage>
        <taxon>Archaea</taxon>
        <taxon>Candidatus Iainarchaeota</taxon>
        <taxon>Candidatus Iainarchaeia</taxon>
        <taxon>Candidatus Iainarchaeales</taxon>
        <taxon>Candidatus Iainarchaeaceae</taxon>
        <taxon>Candidatus Iainarchaeum</taxon>
    </lineage>
</organism>
<evidence type="ECO:0000256" key="5">
    <source>
        <dbReference type="ARBA" id="ARBA00022694"/>
    </source>
</evidence>
<evidence type="ECO:0000259" key="8">
    <source>
        <dbReference type="Pfam" id="PF02676"/>
    </source>
</evidence>
<accession>A0A939C4J6</accession>
<dbReference type="EMBL" id="JAFGDB010000039">
    <property type="protein sequence ID" value="MBN2067276.1"/>
    <property type="molecule type" value="Genomic_DNA"/>
</dbReference>
<evidence type="ECO:0000256" key="2">
    <source>
        <dbReference type="ARBA" id="ARBA00022603"/>
    </source>
</evidence>
<evidence type="ECO:0000256" key="7">
    <source>
        <dbReference type="HAMAP-Rule" id="MF_00266"/>
    </source>
</evidence>
<dbReference type="InterPro" id="IPR003827">
    <property type="entry name" value="tRNA_yW-synthesising"/>
</dbReference>
<evidence type="ECO:0000256" key="6">
    <source>
        <dbReference type="ARBA" id="ARBA00030554"/>
    </source>
</evidence>
<sequence length="201" mass="22815">MGKDKAVGKARFRAVKAYHKETLEKAISKKLADERMVSLSKFVAGTKDFFTSSSCAGRIIIMQLPKGESKREASFHRRWHRPASFEEVKEALEEKTVGELWLKMEPFILHIGCETLENAKRILAVMKRAGVKRGGIIVAKEGKFLVEFQGTQGMSLPLKENGKILASDSYIKWAVEKANHKLGKNYEMLERLESEFRKALK</sequence>
<name>A0A939C4J6_9ARCH</name>
<evidence type="ECO:0000313" key="10">
    <source>
        <dbReference type="Proteomes" id="UP000809243"/>
    </source>
</evidence>